<gene>
    <name evidence="7" type="ORF">H4684_001238</name>
</gene>
<comment type="caution">
    <text evidence="7">The sequence shown here is derived from an EMBL/GenBank/DDBJ whole genome shotgun (WGS) entry which is preliminary data.</text>
</comment>
<keyword evidence="8" id="KW-1185">Reference proteome</keyword>
<name>A0ABR9H1M1_9BACT</name>
<reference evidence="7 8" key="1">
    <citation type="submission" date="2020-10" db="EMBL/GenBank/DDBJ databases">
        <title>Genomic Encyclopedia of Type Strains, Phase IV (KMG-IV): sequencing the most valuable type-strain genomes for metagenomic binning, comparative biology and taxonomic classification.</title>
        <authorList>
            <person name="Goeker M."/>
        </authorList>
    </citation>
    <scope>NUCLEOTIDE SEQUENCE [LARGE SCALE GENOMIC DNA]</scope>
    <source>
        <strain evidence="7 8">DSM 4194</strain>
    </source>
</reference>
<protein>
    <recommendedName>
        <fullName evidence="5">Thiamine diphosphokinase</fullName>
        <ecNumber evidence="5">2.7.6.2</ecNumber>
    </recommendedName>
</protein>
<dbReference type="CDD" id="cd07995">
    <property type="entry name" value="TPK"/>
    <property type="match status" value="1"/>
</dbReference>
<dbReference type="SMART" id="SM00983">
    <property type="entry name" value="TPK_B1_binding"/>
    <property type="match status" value="1"/>
</dbReference>
<organism evidence="7 8">
    <name type="scientific">Desulfomicrobium macestii</name>
    <dbReference type="NCBI Taxonomy" id="90731"/>
    <lineage>
        <taxon>Bacteria</taxon>
        <taxon>Pseudomonadati</taxon>
        <taxon>Thermodesulfobacteriota</taxon>
        <taxon>Desulfovibrionia</taxon>
        <taxon>Desulfovibrionales</taxon>
        <taxon>Desulfomicrobiaceae</taxon>
        <taxon>Desulfomicrobium</taxon>
    </lineage>
</organism>
<dbReference type="GO" id="GO:0004788">
    <property type="term" value="F:thiamine diphosphokinase activity"/>
    <property type="evidence" value="ECO:0007669"/>
    <property type="project" value="UniProtKB-EC"/>
</dbReference>
<dbReference type="EC" id="2.7.6.2" evidence="5"/>
<dbReference type="InterPro" id="IPR007373">
    <property type="entry name" value="Thiamin_PyroPKinase_B1-bd"/>
</dbReference>
<keyword evidence="2" id="KW-0547">Nucleotide-binding</keyword>
<dbReference type="PANTHER" id="PTHR41299">
    <property type="entry name" value="THIAMINE PYROPHOSPHOKINASE"/>
    <property type="match status" value="1"/>
</dbReference>
<dbReference type="NCBIfam" id="TIGR01378">
    <property type="entry name" value="thi_PPkinase"/>
    <property type="match status" value="1"/>
</dbReference>
<dbReference type="InterPro" id="IPR007371">
    <property type="entry name" value="TPK_catalytic"/>
</dbReference>
<dbReference type="RefSeq" id="WP_192623189.1">
    <property type="nucleotide sequence ID" value="NZ_JADBGG010000007.1"/>
</dbReference>
<evidence type="ECO:0000256" key="3">
    <source>
        <dbReference type="ARBA" id="ARBA00022777"/>
    </source>
</evidence>
<dbReference type="Pfam" id="PF04263">
    <property type="entry name" value="TPK_catalytic"/>
    <property type="match status" value="1"/>
</dbReference>
<keyword evidence="3" id="KW-0418">Kinase</keyword>
<dbReference type="EMBL" id="JADBGG010000007">
    <property type="protein sequence ID" value="MBE1424604.1"/>
    <property type="molecule type" value="Genomic_DNA"/>
</dbReference>
<dbReference type="InterPro" id="IPR053149">
    <property type="entry name" value="TPK"/>
</dbReference>
<proteinExistence type="predicted"/>
<feature type="domain" description="Thiamin pyrophosphokinase thiamin-binding" evidence="6">
    <location>
        <begin position="138"/>
        <end position="205"/>
    </location>
</feature>
<evidence type="ECO:0000256" key="4">
    <source>
        <dbReference type="ARBA" id="ARBA00022840"/>
    </source>
</evidence>
<evidence type="ECO:0000256" key="5">
    <source>
        <dbReference type="NCBIfam" id="TIGR01378"/>
    </source>
</evidence>
<dbReference type="InterPro" id="IPR006282">
    <property type="entry name" value="Thi_PPkinase"/>
</dbReference>
<dbReference type="InterPro" id="IPR036759">
    <property type="entry name" value="TPK_catalytic_sf"/>
</dbReference>
<dbReference type="PANTHER" id="PTHR41299:SF1">
    <property type="entry name" value="THIAMINE PYROPHOSPHOKINASE"/>
    <property type="match status" value="1"/>
</dbReference>
<keyword evidence="1 7" id="KW-0808">Transferase</keyword>
<dbReference type="SUPFAM" id="SSF63999">
    <property type="entry name" value="Thiamin pyrophosphokinase, catalytic domain"/>
    <property type="match status" value="1"/>
</dbReference>
<evidence type="ECO:0000259" key="6">
    <source>
        <dbReference type="SMART" id="SM00983"/>
    </source>
</evidence>
<evidence type="ECO:0000313" key="8">
    <source>
        <dbReference type="Proteomes" id="UP000639010"/>
    </source>
</evidence>
<dbReference type="SUPFAM" id="SSF63862">
    <property type="entry name" value="Thiamin pyrophosphokinase, substrate-binding domain"/>
    <property type="match status" value="1"/>
</dbReference>
<dbReference type="Pfam" id="PF04265">
    <property type="entry name" value="TPK_B1_binding"/>
    <property type="match status" value="1"/>
</dbReference>
<dbReference type="Gene3D" id="3.40.50.10240">
    <property type="entry name" value="Thiamin pyrophosphokinase, catalytic domain"/>
    <property type="match status" value="1"/>
</dbReference>
<evidence type="ECO:0000256" key="2">
    <source>
        <dbReference type="ARBA" id="ARBA00022741"/>
    </source>
</evidence>
<keyword evidence="4" id="KW-0067">ATP-binding</keyword>
<evidence type="ECO:0000256" key="1">
    <source>
        <dbReference type="ARBA" id="ARBA00022679"/>
    </source>
</evidence>
<evidence type="ECO:0000313" key="7">
    <source>
        <dbReference type="EMBL" id="MBE1424604.1"/>
    </source>
</evidence>
<dbReference type="InterPro" id="IPR036371">
    <property type="entry name" value="TPK_B1-bd_sf"/>
</dbReference>
<dbReference type="Proteomes" id="UP000639010">
    <property type="component" value="Unassembled WGS sequence"/>
</dbReference>
<accession>A0ABR9H1M1</accession>
<sequence length="212" mass="22857">MHWVLMANGPLALSPAIRQFISSAERLIGVDGGSRHLHALDRLPHLAVGDMDSIPADLLARYRDTGVELHLHPPKKDATDLELALELALERGAKRISILGGTGGRLDHTLGNLFLLARCLPGGIPACIMDQEQCIHLTDQTLTLDGAVGDTLSLLPATPEARGVSLTGLEYPLHDATLTFGTSWGMSNVFVENRVTVTIGSGRLFVFHLFRS</sequence>